<feature type="signal peptide" evidence="3">
    <location>
        <begin position="1"/>
        <end position="23"/>
    </location>
</feature>
<dbReference type="AlphaFoldDB" id="A0A077R4D1"/>
<feature type="compositionally biased region" description="Polar residues" evidence="1">
    <location>
        <begin position="375"/>
        <end position="395"/>
    </location>
</feature>
<feature type="compositionally biased region" description="Polar residues" evidence="1">
    <location>
        <begin position="554"/>
        <end position="567"/>
    </location>
</feature>
<evidence type="ECO:0000256" key="3">
    <source>
        <dbReference type="SAM" id="SignalP"/>
    </source>
</evidence>
<feature type="compositionally biased region" description="Polar residues" evidence="1">
    <location>
        <begin position="346"/>
        <end position="365"/>
    </location>
</feature>
<protein>
    <submittedName>
        <fullName evidence="4">Uncharacterized protein</fullName>
    </submittedName>
</protein>
<feature type="region of interest" description="Disordered" evidence="1">
    <location>
        <begin position="330"/>
        <end position="567"/>
    </location>
</feature>
<dbReference type="EMBL" id="HG529517">
    <property type="protein sequence ID" value="CDI51774.1"/>
    <property type="molecule type" value="Genomic_DNA"/>
</dbReference>
<proteinExistence type="predicted"/>
<feature type="chain" id="PRO_5001722795" evidence="3">
    <location>
        <begin position="24"/>
        <end position="567"/>
    </location>
</feature>
<feature type="transmembrane region" description="Helical" evidence="2">
    <location>
        <begin position="280"/>
        <end position="305"/>
    </location>
</feature>
<accession>A0A077R4D1</accession>
<keyword evidence="2" id="KW-0812">Transmembrane</keyword>
<feature type="compositionally biased region" description="Acidic residues" evidence="1">
    <location>
        <begin position="500"/>
        <end position="512"/>
    </location>
</feature>
<evidence type="ECO:0000256" key="1">
    <source>
        <dbReference type="SAM" id="MobiDB-lite"/>
    </source>
</evidence>
<sequence>MWLLRLASLVFIVLISLPNAASAFALNYTVSQQCAPLNLTWKAESDGFPYTVWILGNHGFAQTYRINSDYQPNSDYITFQYVIPPPTAGFISYVVAVGDSRGDGNSTQNLGIATPASSSSSCPAYTGSSAFTYAADPKNGSMVQCGAVNFYNIGTRGTRPFTISFIPLGGTPVSVVVPDTDTLNISNFRYTSLVPFAQGTQFQTVLGDASGPGSGGVSEIFTVGASTLSSFCLSSNYTFPDKLQVALPIASSVATFANLPGAISTSGAQPSSGSSHQTGAIAGGAIGGAIALGVAIGCLVAFLLYRRRQKAKRDLARSEEVRFVDLDGDEDEDWAGADQRRRPSRRNASGTQGENGRPTNSSYTVSPFVYEPRHQSNSSHDQSLEMTSPISSNPSYGELLTAAGLSSAAHSPNDDYPPQPRNHSANLQGSQNPFSSRSAMAELHDPSDADLSSQSAALHSATRLPSKREVADEQARRDARTPRRVVQHTDGGSLPQPSSDSEDEEDVVDELPPEYGGWLQTDPYAVRGSSNTQRTPPQSSGPGMVGGESIPPHHQQTLSSATGYASR</sequence>
<organism evidence="4">
    <name type="scientific">Melanopsichium pennsylvanicum 4</name>
    <dbReference type="NCBI Taxonomy" id="1398559"/>
    <lineage>
        <taxon>Eukaryota</taxon>
        <taxon>Fungi</taxon>
        <taxon>Dikarya</taxon>
        <taxon>Basidiomycota</taxon>
        <taxon>Ustilaginomycotina</taxon>
        <taxon>Ustilaginomycetes</taxon>
        <taxon>Ustilaginales</taxon>
        <taxon>Ustilaginaceae</taxon>
        <taxon>Melanopsichium</taxon>
    </lineage>
</organism>
<feature type="compositionally biased region" description="Basic and acidic residues" evidence="1">
    <location>
        <begin position="466"/>
        <end position="481"/>
    </location>
</feature>
<feature type="compositionally biased region" description="Polar residues" evidence="1">
    <location>
        <begin position="528"/>
        <end position="541"/>
    </location>
</feature>
<evidence type="ECO:0000256" key="2">
    <source>
        <dbReference type="SAM" id="Phobius"/>
    </source>
</evidence>
<keyword evidence="2" id="KW-0472">Membrane</keyword>
<feature type="compositionally biased region" description="Polar residues" evidence="1">
    <location>
        <begin position="421"/>
        <end position="438"/>
    </location>
</feature>
<feature type="compositionally biased region" description="Low complexity" evidence="1">
    <location>
        <begin position="449"/>
        <end position="461"/>
    </location>
</feature>
<keyword evidence="2" id="KW-1133">Transmembrane helix</keyword>
<evidence type="ECO:0000313" key="4">
    <source>
        <dbReference type="EMBL" id="CDI51774.1"/>
    </source>
</evidence>
<name>A0A077R4D1_9BASI</name>
<reference evidence="4" key="1">
    <citation type="journal article" date="2014" name="Genome Biol. Evol.">
        <title>Gene Loss Rather Than Gene Gain Is Associated with a Host Jump from Monocots to Dicots in the Smut Fungus Melanopsichium pennsylvanicum.</title>
        <authorList>
            <person name="Sharma R."/>
            <person name="Mishra B."/>
            <person name="Runge F."/>
            <person name="Thines M."/>
        </authorList>
    </citation>
    <scope>NUCLEOTIDE SEQUENCE</scope>
    <source>
        <strain evidence="4">4</strain>
    </source>
</reference>
<keyword evidence="3" id="KW-0732">Signal</keyword>